<dbReference type="Gene3D" id="1.20.1250.20">
    <property type="entry name" value="MFS general substrate transporter like domains"/>
    <property type="match status" value="1"/>
</dbReference>
<name>A0A7G9RN76_9BURK</name>
<keyword evidence="4 8" id="KW-0812">Transmembrane</keyword>
<evidence type="ECO:0000313" key="11">
    <source>
        <dbReference type="Proteomes" id="UP000515811"/>
    </source>
</evidence>
<reference evidence="10 11" key="1">
    <citation type="submission" date="2020-08" db="EMBL/GenBank/DDBJ databases">
        <title>Genome sequence of Diaphorobacter ruginosibacter DSM 27467T.</title>
        <authorList>
            <person name="Hyun D.-W."/>
            <person name="Bae J.-W."/>
        </authorList>
    </citation>
    <scope>NUCLEOTIDE SEQUENCE [LARGE SCALE GENOMIC DNA]</scope>
    <source>
        <strain evidence="10 11">DSM 27467</strain>
    </source>
</reference>
<dbReference type="CDD" id="cd06173">
    <property type="entry name" value="MFS_MefA_like"/>
    <property type="match status" value="1"/>
</dbReference>
<keyword evidence="11" id="KW-1185">Reference proteome</keyword>
<accession>A0A7G9RN76</accession>
<sequence>MSSQPPNDTDPAQAAAADNNERADSAEAAAAAELRRSAAERASQSPFAPLSVPVFRMLWGTWIVANTCMWMNDVATAWLMTTLTTSPVLVALVQTASTAPVFLLGLPSGALADILDRRKYFMITQFWVAGVAMVLCAAILSGGMTAHVLLALTFANGIGLAMRWPVFAAIVPELVSRQQLPAALALNGVAMNASRIIGPLLAGAIIASLGSHWVFVLNAVLSLVAGFTIMRWRRVHPDNPLGRERLASAMRVGVQFVRESPAMRAVLWRISIFFFHATALLALLPLVARELEAGGAGTFTLLLASMGVGAIGAALFLPRLRQMMTLDQLVARGTLAQAVATAVIAVAPNVYVAVPAMILAGAAWITTANSLTVAAQLVLPNWVRARGMSIYQMCIMGATAAGAALWGQVASLLSVHVSLGIAAASGVVIMTLIQRVVRNRQAEEDLSPAQALIRPKASTTPQAGLHLVVTIEYFIDPARAQEFRAVMKESRRTRLQQGALHWELEHDIADPRRYVERILDESWVEHLRRFDRSTNADMALRDRRLAFHVGENPPVVTRYVVEIE</sequence>
<keyword evidence="5 8" id="KW-1133">Transmembrane helix</keyword>
<protein>
    <submittedName>
        <fullName evidence="10">MFS transporter</fullName>
    </submittedName>
</protein>
<feature type="transmembrane region" description="Helical" evidence="8">
    <location>
        <begin position="120"/>
        <end position="140"/>
    </location>
</feature>
<dbReference type="PANTHER" id="PTHR23513">
    <property type="entry name" value="INTEGRAL MEMBRANE EFFLUX PROTEIN-RELATED"/>
    <property type="match status" value="1"/>
</dbReference>
<proteinExistence type="predicted"/>
<dbReference type="InterPro" id="IPR020846">
    <property type="entry name" value="MFS_dom"/>
</dbReference>
<organism evidence="10 11">
    <name type="scientific">Diaphorobacter ruginosibacter</name>
    <dbReference type="NCBI Taxonomy" id="1715720"/>
    <lineage>
        <taxon>Bacteria</taxon>
        <taxon>Pseudomonadati</taxon>
        <taxon>Pseudomonadota</taxon>
        <taxon>Betaproteobacteria</taxon>
        <taxon>Burkholderiales</taxon>
        <taxon>Comamonadaceae</taxon>
        <taxon>Diaphorobacter</taxon>
    </lineage>
</organism>
<dbReference type="PANTHER" id="PTHR23513:SF11">
    <property type="entry name" value="STAPHYLOFERRIN A TRANSPORTER"/>
    <property type="match status" value="1"/>
</dbReference>
<evidence type="ECO:0000256" key="1">
    <source>
        <dbReference type="ARBA" id="ARBA00004651"/>
    </source>
</evidence>
<feature type="transmembrane region" description="Helical" evidence="8">
    <location>
        <begin position="146"/>
        <end position="171"/>
    </location>
</feature>
<evidence type="ECO:0000256" key="8">
    <source>
        <dbReference type="SAM" id="Phobius"/>
    </source>
</evidence>
<keyword evidence="6 8" id="KW-0472">Membrane</keyword>
<evidence type="ECO:0000313" key="10">
    <source>
        <dbReference type="EMBL" id="QNN57051.1"/>
    </source>
</evidence>
<dbReference type="Pfam" id="PF05977">
    <property type="entry name" value="MFS_3"/>
    <property type="match status" value="1"/>
</dbReference>
<comment type="subcellular location">
    <subcellularLocation>
        <location evidence="1">Cell membrane</location>
        <topology evidence="1">Multi-pass membrane protein</topology>
    </subcellularLocation>
</comment>
<feature type="region of interest" description="Disordered" evidence="7">
    <location>
        <begin position="1"/>
        <end position="31"/>
    </location>
</feature>
<dbReference type="InterPro" id="IPR010290">
    <property type="entry name" value="TM_effector"/>
</dbReference>
<feature type="transmembrane region" description="Helical" evidence="8">
    <location>
        <begin position="357"/>
        <end position="378"/>
    </location>
</feature>
<dbReference type="RefSeq" id="WP_187597316.1">
    <property type="nucleotide sequence ID" value="NZ_CP060714.1"/>
</dbReference>
<feature type="transmembrane region" description="Helical" evidence="8">
    <location>
        <begin position="294"/>
        <end position="317"/>
    </location>
</feature>
<dbReference type="InterPro" id="IPR036259">
    <property type="entry name" value="MFS_trans_sf"/>
</dbReference>
<feature type="transmembrane region" description="Helical" evidence="8">
    <location>
        <begin position="212"/>
        <end position="230"/>
    </location>
</feature>
<feature type="transmembrane region" description="Helical" evidence="8">
    <location>
        <begin position="413"/>
        <end position="433"/>
    </location>
</feature>
<dbReference type="GO" id="GO:0022857">
    <property type="term" value="F:transmembrane transporter activity"/>
    <property type="evidence" value="ECO:0007669"/>
    <property type="project" value="InterPro"/>
</dbReference>
<evidence type="ECO:0000256" key="3">
    <source>
        <dbReference type="ARBA" id="ARBA00022475"/>
    </source>
</evidence>
<feature type="transmembrane region" description="Helical" evidence="8">
    <location>
        <begin position="266"/>
        <end position="288"/>
    </location>
</feature>
<evidence type="ECO:0000256" key="4">
    <source>
        <dbReference type="ARBA" id="ARBA00022692"/>
    </source>
</evidence>
<feature type="transmembrane region" description="Helical" evidence="8">
    <location>
        <begin position="329"/>
        <end position="351"/>
    </location>
</feature>
<dbReference type="SUPFAM" id="SSF103473">
    <property type="entry name" value="MFS general substrate transporter"/>
    <property type="match status" value="1"/>
</dbReference>
<evidence type="ECO:0000256" key="5">
    <source>
        <dbReference type="ARBA" id="ARBA00022989"/>
    </source>
</evidence>
<dbReference type="AlphaFoldDB" id="A0A7G9RN76"/>
<dbReference type="KEGG" id="drg:H9K76_21645"/>
<dbReference type="EMBL" id="CP060714">
    <property type="protein sequence ID" value="QNN57051.1"/>
    <property type="molecule type" value="Genomic_DNA"/>
</dbReference>
<dbReference type="PROSITE" id="PS50850">
    <property type="entry name" value="MFS"/>
    <property type="match status" value="1"/>
</dbReference>
<evidence type="ECO:0000256" key="2">
    <source>
        <dbReference type="ARBA" id="ARBA00022448"/>
    </source>
</evidence>
<evidence type="ECO:0000256" key="7">
    <source>
        <dbReference type="SAM" id="MobiDB-lite"/>
    </source>
</evidence>
<feature type="transmembrane region" description="Helical" evidence="8">
    <location>
        <begin position="390"/>
        <end position="407"/>
    </location>
</feature>
<gene>
    <name evidence="10" type="ORF">H9K76_21645</name>
</gene>
<keyword evidence="3" id="KW-1003">Cell membrane</keyword>
<dbReference type="Proteomes" id="UP000515811">
    <property type="component" value="Chromosome"/>
</dbReference>
<feature type="domain" description="Major facilitator superfamily (MFS) profile" evidence="9">
    <location>
        <begin position="46"/>
        <end position="438"/>
    </location>
</feature>
<feature type="transmembrane region" description="Helical" evidence="8">
    <location>
        <begin position="88"/>
        <end position="108"/>
    </location>
</feature>
<evidence type="ECO:0000256" key="6">
    <source>
        <dbReference type="ARBA" id="ARBA00023136"/>
    </source>
</evidence>
<evidence type="ECO:0000259" key="9">
    <source>
        <dbReference type="PROSITE" id="PS50850"/>
    </source>
</evidence>
<dbReference type="GO" id="GO:0005886">
    <property type="term" value="C:plasma membrane"/>
    <property type="evidence" value="ECO:0007669"/>
    <property type="project" value="UniProtKB-SubCell"/>
</dbReference>
<keyword evidence="2" id="KW-0813">Transport</keyword>